<dbReference type="RefSeq" id="WP_310348933.1">
    <property type="nucleotide sequence ID" value="NZ_JAVDXQ010000008.1"/>
</dbReference>
<feature type="transmembrane region" description="Helical" evidence="8">
    <location>
        <begin position="177"/>
        <end position="197"/>
    </location>
</feature>
<feature type="transmembrane region" description="Helical" evidence="8">
    <location>
        <begin position="309"/>
        <end position="331"/>
    </location>
</feature>
<comment type="subcellular location">
    <subcellularLocation>
        <location evidence="1">Cell membrane</location>
        <topology evidence="1">Multi-pass membrane protein</topology>
    </subcellularLocation>
</comment>
<dbReference type="PANTHER" id="PTHR42718">
    <property type="entry name" value="MAJOR FACILITATOR SUPERFAMILY MULTIDRUG TRANSPORTER MFSC"/>
    <property type="match status" value="1"/>
</dbReference>
<feature type="transmembrane region" description="Helical" evidence="8">
    <location>
        <begin position="113"/>
        <end position="134"/>
    </location>
</feature>
<gene>
    <name evidence="10" type="ORF">J2X16_004693</name>
</gene>
<reference evidence="10 11" key="1">
    <citation type="submission" date="2023-07" db="EMBL/GenBank/DDBJ databases">
        <title>Sorghum-associated microbial communities from plants grown in Nebraska, USA.</title>
        <authorList>
            <person name="Schachtman D."/>
        </authorList>
    </citation>
    <scope>NUCLEOTIDE SEQUENCE [LARGE SCALE GENOMIC DNA]</scope>
    <source>
        <strain evidence="10 11">BE310</strain>
    </source>
</reference>
<feature type="transmembrane region" description="Helical" evidence="8">
    <location>
        <begin position="495"/>
        <end position="513"/>
    </location>
</feature>
<evidence type="ECO:0000313" key="11">
    <source>
        <dbReference type="Proteomes" id="UP001180536"/>
    </source>
</evidence>
<organism evidence="10 11">
    <name type="scientific">Pelomonas aquatica</name>
    <dbReference type="NCBI Taxonomy" id="431058"/>
    <lineage>
        <taxon>Bacteria</taxon>
        <taxon>Pseudomonadati</taxon>
        <taxon>Pseudomonadota</taxon>
        <taxon>Betaproteobacteria</taxon>
        <taxon>Burkholderiales</taxon>
        <taxon>Sphaerotilaceae</taxon>
        <taxon>Roseateles</taxon>
    </lineage>
</organism>
<dbReference type="Gene3D" id="1.20.1250.20">
    <property type="entry name" value="MFS general substrate transporter like domains"/>
    <property type="match status" value="1"/>
</dbReference>
<dbReference type="InterPro" id="IPR004638">
    <property type="entry name" value="EmrB-like"/>
</dbReference>
<sequence length="529" mass="56796">MGNENHLPPPSDQKVSGRTWLAVLASLLGAFMAVLDIAITNSSLRDILGALSATQEEGSWISSAYLVAEIVVIPLAGFLAMVFSTRRYLVANVVLFLLFSTLCGMAWSLESMIVFRAAQGFTGGVMIPMAMTLVTRKLPLNKRPVGLALFGMTATLAPTLGPTVGGYLTQLYGWPSIFYINWVPGVLLILGVSIGLEKEPMNLKLLREVDWWGVAFMAVGLGSLTAMLEEGNAKDWFQSPFIITAAVLALGGIYGWAWRGLTRKNTFIDLHILGRPSFLIAGVIAFTTGMGLYGSAFILPLYLGQIASYTPMQIGLVIMWMGLPQLFIMPFAAKLSTKLDNRVMMSLGLALFAASCFMNTHMSADTAGPELIAAQIVRALGQPLIMITLTNFAVNGIPPQLLPSASGMFNMMRNLGGSVGIALLATLLTNREHLHSARIGESVSLYEPATQARLDALLQTFTTRGFDPATAQDMALKALDNVVRRDSFVMAYNDAFLILGIALFACVAIVWMSKKVLGGAGASAAEAAH</sequence>
<feature type="transmembrane region" description="Helical" evidence="8">
    <location>
        <begin position="60"/>
        <end position="82"/>
    </location>
</feature>
<dbReference type="NCBIfam" id="TIGR00711">
    <property type="entry name" value="efflux_EmrB"/>
    <property type="match status" value="1"/>
</dbReference>
<dbReference type="PRINTS" id="PR01036">
    <property type="entry name" value="TCRTETB"/>
</dbReference>
<keyword evidence="4" id="KW-1003">Cell membrane</keyword>
<keyword evidence="5 8" id="KW-0812">Transmembrane</keyword>
<feature type="transmembrane region" description="Helical" evidence="8">
    <location>
        <begin position="209"/>
        <end position="228"/>
    </location>
</feature>
<dbReference type="Pfam" id="PF07690">
    <property type="entry name" value="MFS_1"/>
    <property type="match status" value="1"/>
</dbReference>
<name>A0ABU1ZFF6_9BURK</name>
<evidence type="ECO:0000256" key="1">
    <source>
        <dbReference type="ARBA" id="ARBA00004651"/>
    </source>
</evidence>
<comment type="similarity">
    <text evidence="2">Belongs to the major facilitator superfamily. EmrB family.</text>
</comment>
<evidence type="ECO:0000259" key="9">
    <source>
        <dbReference type="PROSITE" id="PS50850"/>
    </source>
</evidence>
<dbReference type="EMBL" id="JAVDXQ010000008">
    <property type="protein sequence ID" value="MDR7299323.1"/>
    <property type="molecule type" value="Genomic_DNA"/>
</dbReference>
<comment type="caution">
    <text evidence="10">The sequence shown here is derived from an EMBL/GenBank/DDBJ whole genome shotgun (WGS) entry which is preliminary data.</text>
</comment>
<keyword evidence="7 8" id="KW-0472">Membrane</keyword>
<dbReference type="InterPro" id="IPR020846">
    <property type="entry name" value="MFS_dom"/>
</dbReference>
<feature type="domain" description="Major facilitator superfamily (MFS) profile" evidence="9">
    <location>
        <begin position="22"/>
        <end position="467"/>
    </location>
</feature>
<dbReference type="InterPro" id="IPR036259">
    <property type="entry name" value="MFS_trans_sf"/>
</dbReference>
<feature type="transmembrane region" description="Helical" evidence="8">
    <location>
        <begin position="20"/>
        <end position="40"/>
    </location>
</feature>
<accession>A0ABU1ZFF6</accession>
<dbReference type="InterPro" id="IPR011701">
    <property type="entry name" value="MFS"/>
</dbReference>
<dbReference type="PANTHER" id="PTHR42718:SF9">
    <property type="entry name" value="MAJOR FACILITATOR SUPERFAMILY MULTIDRUG TRANSPORTER MFSC"/>
    <property type="match status" value="1"/>
</dbReference>
<dbReference type="SUPFAM" id="SSF103473">
    <property type="entry name" value="MFS general substrate transporter"/>
    <property type="match status" value="1"/>
</dbReference>
<dbReference type="PROSITE" id="PS50850">
    <property type="entry name" value="MFS"/>
    <property type="match status" value="1"/>
</dbReference>
<feature type="transmembrane region" description="Helical" evidence="8">
    <location>
        <begin position="146"/>
        <end position="165"/>
    </location>
</feature>
<dbReference type="CDD" id="cd17503">
    <property type="entry name" value="MFS_LmrB_MDR_like"/>
    <property type="match status" value="1"/>
</dbReference>
<evidence type="ECO:0000256" key="8">
    <source>
        <dbReference type="SAM" id="Phobius"/>
    </source>
</evidence>
<feature type="transmembrane region" description="Helical" evidence="8">
    <location>
        <begin position="240"/>
        <end position="257"/>
    </location>
</feature>
<keyword evidence="11" id="KW-1185">Reference proteome</keyword>
<feature type="transmembrane region" description="Helical" evidence="8">
    <location>
        <begin position="89"/>
        <end position="107"/>
    </location>
</feature>
<keyword evidence="6 8" id="KW-1133">Transmembrane helix</keyword>
<dbReference type="Proteomes" id="UP001180536">
    <property type="component" value="Unassembled WGS sequence"/>
</dbReference>
<proteinExistence type="inferred from homology"/>
<evidence type="ECO:0000256" key="5">
    <source>
        <dbReference type="ARBA" id="ARBA00022692"/>
    </source>
</evidence>
<evidence type="ECO:0000313" key="10">
    <source>
        <dbReference type="EMBL" id="MDR7299323.1"/>
    </source>
</evidence>
<evidence type="ECO:0000256" key="4">
    <source>
        <dbReference type="ARBA" id="ARBA00022475"/>
    </source>
</evidence>
<protein>
    <submittedName>
        <fullName evidence="10">DHA2 family multidrug resistance protein</fullName>
    </submittedName>
</protein>
<evidence type="ECO:0000256" key="6">
    <source>
        <dbReference type="ARBA" id="ARBA00022989"/>
    </source>
</evidence>
<evidence type="ECO:0000256" key="3">
    <source>
        <dbReference type="ARBA" id="ARBA00022448"/>
    </source>
</evidence>
<evidence type="ECO:0000256" key="7">
    <source>
        <dbReference type="ARBA" id="ARBA00023136"/>
    </source>
</evidence>
<feature type="transmembrane region" description="Helical" evidence="8">
    <location>
        <begin position="278"/>
        <end position="303"/>
    </location>
</feature>
<keyword evidence="3" id="KW-0813">Transport</keyword>
<dbReference type="Gene3D" id="1.20.1720.10">
    <property type="entry name" value="Multidrug resistance protein D"/>
    <property type="match status" value="1"/>
</dbReference>
<evidence type="ECO:0000256" key="2">
    <source>
        <dbReference type="ARBA" id="ARBA00008537"/>
    </source>
</evidence>